<organism evidence="3 4">
    <name type="scientific">Triparma retinervis</name>
    <dbReference type="NCBI Taxonomy" id="2557542"/>
    <lineage>
        <taxon>Eukaryota</taxon>
        <taxon>Sar</taxon>
        <taxon>Stramenopiles</taxon>
        <taxon>Ochrophyta</taxon>
        <taxon>Bolidophyceae</taxon>
        <taxon>Parmales</taxon>
        <taxon>Triparmaceae</taxon>
        <taxon>Triparma</taxon>
    </lineage>
</organism>
<dbReference type="Proteomes" id="UP001165082">
    <property type="component" value="Unassembled WGS sequence"/>
</dbReference>
<evidence type="ECO:0000259" key="2">
    <source>
        <dbReference type="PROSITE" id="PS51471"/>
    </source>
</evidence>
<accession>A0A9W6ZZW6</accession>
<name>A0A9W6ZZW6_9STRA</name>
<evidence type="ECO:0000313" key="4">
    <source>
        <dbReference type="Proteomes" id="UP001165082"/>
    </source>
</evidence>
<dbReference type="InterPro" id="IPR005123">
    <property type="entry name" value="Oxoglu/Fe-dep_dioxygenase_dom"/>
</dbReference>
<feature type="region of interest" description="Disordered" evidence="1">
    <location>
        <begin position="104"/>
        <end position="124"/>
    </location>
</feature>
<dbReference type="EMBL" id="BRXZ01002386">
    <property type="protein sequence ID" value="GMH60986.1"/>
    <property type="molecule type" value="Genomic_DNA"/>
</dbReference>
<sequence>MVLPPHIDLKSPNAKSDIIASITHTLNPMFLVTVPSLSNKLHPLINDIKENQKSRIESGERLGPHCDGNFVTLLWATSSGLQVPRDNGCISSTQVKSIGLPSLSAAEEGQGREMTDSDWDTVQTTSPDDVIVTIGNEWIRRDLHPDINKDVWCPVLHRVKNGGGERWSVPFLCALESDEGAAG</sequence>
<proteinExistence type="predicted"/>
<dbReference type="SUPFAM" id="SSF51197">
    <property type="entry name" value="Clavaminate synthase-like"/>
    <property type="match status" value="1"/>
</dbReference>
<evidence type="ECO:0000313" key="3">
    <source>
        <dbReference type="EMBL" id="GMH60986.1"/>
    </source>
</evidence>
<keyword evidence="4" id="KW-1185">Reference proteome</keyword>
<gene>
    <name evidence="3" type="ORF">TrRE_jg413</name>
</gene>
<reference evidence="3" key="1">
    <citation type="submission" date="2022-07" db="EMBL/GenBank/DDBJ databases">
        <title>Genome analysis of Parmales, a sister group of diatoms, reveals the evolutionary specialization of diatoms from phago-mixotrophs to photoautotrophs.</title>
        <authorList>
            <person name="Ban H."/>
            <person name="Sato S."/>
            <person name="Yoshikawa S."/>
            <person name="Kazumasa Y."/>
            <person name="Nakamura Y."/>
            <person name="Ichinomiya M."/>
            <person name="Saitoh K."/>
            <person name="Sato N."/>
            <person name="Blanc-Mathieu R."/>
            <person name="Endo H."/>
            <person name="Kuwata A."/>
            <person name="Ogata H."/>
        </authorList>
    </citation>
    <scope>NUCLEOTIDE SEQUENCE</scope>
</reference>
<comment type="caution">
    <text evidence="3">The sequence shown here is derived from an EMBL/GenBank/DDBJ whole genome shotgun (WGS) entry which is preliminary data.</text>
</comment>
<feature type="domain" description="Fe2OG dioxygenase" evidence="2">
    <location>
        <begin position="39"/>
        <end position="175"/>
    </location>
</feature>
<dbReference type="Gene3D" id="2.60.120.330">
    <property type="entry name" value="B-lactam Antibiotic, Isopenicillin N Synthase, Chain"/>
    <property type="match status" value="1"/>
</dbReference>
<dbReference type="OrthoDB" id="206913at2759"/>
<dbReference type="InterPro" id="IPR027443">
    <property type="entry name" value="IPNS-like_sf"/>
</dbReference>
<protein>
    <recommendedName>
        <fullName evidence="2">Fe2OG dioxygenase domain-containing protein</fullName>
    </recommendedName>
</protein>
<dbReference type="AlphaFoldDB" id="A0A9W6ZZW6"/>
<evidence type="ECO:0000256" key="1">
    <source>
        <dbReference type="SAM" id="MobiDB-lite"/>
    </source>
</evidence>
<dbReference type="PROSITE" id="PS51471">
    <property type="entry name" value="FE2OG_OXY"/>
    <property type="match status" value="1"/>
</dbReference>